<accession>A0ABM9U7F3</accession>
<organism evidence="2 3">
    <name type="scientific">Chelatococcus sambhunathii</name>
    <dbReference type="NCBI Taxonomy" id="363953"/>
    <lineage>
        <taxon>Bacteria</taxon>
        <taxon>Pseudomonadati</taxon>
        <taxon>Pseudomonadota</taxon>
        <taxon>Alphaproteobacteria</taxon>
        <taxon>Hyphomicrobiales</taxon>
        <taxon>Chelatococcaceae</taxon>
        <taxon>Chelatococcus</taxon>
    </lineage>
</organism>
<evidence type="ECO:0000313" key="3">
    <source>
        <dbReference type="Proteomes" id="UP000182178"/>
    </source>
</evidence>
<dbReference type="EMBL" id="CYHC01000009">
    <property type="protein sequence ID" value="CUA89554.1"/>
    <property type="molecule type" value="Genomic_DNA"/>
</dbReference>
<name>A0ABM9U7F3_9HYPH</name>
<evidence type="ECO:0008006" key="4">
    <source>
        <dbReference type="Google" id="ProtNLM"/>
    </source>
</evidence>
<evidence type="ECO:0000313" key="2">
    <source>
        <dbReference type="EMBL" id="CUA89554.1"/>
    </source>
</evidence>
<proteinExistence type="predicted"/>
<dbReference type="RefSeq" id="WP_055460272.1">
    <property type="nucleotide sequence ID" value="NZ_CYHC01000009.1"/>
</dbReference>
<dbReference type="Proteomes" id="UP000182178">
    <property type="component" value="Unassembled WGS sequence"/>
</dbReference>
<sequence length="126" mass="13608">MTKLFWLTDLRRFSFGTHDGRRLNVETLALHKPDPEHSALASGGSRPVPVAIGGSGKKKRSARSALRNYGYKTADAFRNHCRLQGLPDDFDLPPFTVAAKVKAVGNRVPLAMGRAVAQAVARAIAA</sequence>
<feature type="region of interest" description="Disordered" evidence="1">
    <location>
        <begin position="34"/>
        <end position="64"/>
    </location>
</feature>
<comment type="caution">
    <text evidence="2">The sequence shown here is derived from an EMBL/GenBank/DDBJ whole genome shotgun (WGS) entry which is preliminary data.</text>
</comment>
<protein>
    <recommendedName>
        <fullName evidence="4">DNA (cytosine-5-)-methyltransferase</fullName>
    </recommendedName>
</protein>
<evidence type="ECO:0000256" key="1">
    <source>
        <dbReference type="SAM" id="MobiDB-lite"/>
    </source>
</evidence>
<keyword evidence="3" id="KW-1185">Reference proteome</keyword>
<reference evidence="2 3" key="1">
    <citation type="submission" date="2015-08" db="EMBL/GenBank/DDBJ databases">
        <authorList>
            <person name="Varghese N."/>
        </authorList>
    </citation>
    <scope>NUCLEOTIDE SEQUENCE [LARGE SCALE GENOMIC DNA]</scope>
    <source>
        <strain evidence="2 3">DSM 18167</strain>
    </source>
</reference>
<gene>
    <name evidence="2" type="ORF">Ga0061061_1092</name>
</gene>